<dbReference type="InterPro" id="IPR013368">
    <property type="entry name" value="YecD_YerC"/>
</dbReference>
<sequence>MKQNSSPPAPTRDGAALVEELCSALLTPRSAEEMARLLTDLCTPQEIRTLAERWHVARLLDGSDLSYRDIHDATGVSTTTIVRVARFLRQEPHRGYRAAIDALLESRPDAD</sequence>
<proteinExistence type="predicted"/>
<evidence type="ECO:0000313" key="2">
    <source>
        <dbReference type="Proteomes" id="UP000831921"/>
    </source>
</evidence>
<dbReference type="InterPro" id="IPR038116">
    <property type="entry name" value="TrpR-like_sf"/>
</dbReference>
<dbReference type="EMBL" id="CP097253">
    <property type="protein sequence ID" value="UUR08637.1"/>
    <property type="molecule type" value="Genomic_DNA"/>
</dbReference>
<name>A0ABY5MW11_9SPHN</name>
<dbReference type="InterPro" id="IPR010921">
    <property type="entry name" value="Trp_repressor/repl_initiator"/>
</dbReference>
<dbReference type="InterPro" id="IPR000831">
    <property type="entry name" value="Trp_repress"/>
</dbReference>
<organism evidence="1 2">
    <name type="scientific">Sphingomonas glaciei</name>
    <dbReference type="NCBI Taxonomy" id="2938948"/>
    <lineage>
        <taxon>Bacteria</taxon>
        <taxon>Pseudomonadati</taxon>
        <taxon>Pseudomonadota</taxon>
        <taxon>Alphaproteobacteria</taxon>
        <taxon>Sphingomonadales</taxon>
        <taxon>Sphingomonadaceae</taxon>
        <taxon>Sphingomonas</taxon>
    </lineage>
</organism>
<dbReference type="PANTHER" id="PTHR40080">
    <property type="entry name" value="LMO1763 PROTEIN"/>
    <property type="match status" value="1"/>
</dbReference>
<dbReference type="NCBIfam" id="TIGR02531">
    <property type="entry name" value="yecD_yerC"/>
    <property type="match status" value="1"/>
</dbReference>
<keyword evidence="2" id="KW-1185">Reference proteome</keyword>
<dbReference type="SUPFAM" id="SSF48295">
    <property type="entry name" value="TrpR-like"/>
    <property type="match status" value="1"/>
</dbReference>
<dbReference type="Pfam" id="PF01371">
    <property type="entry name" value="Trp_repressor"/>
    <property type="match status" value="1"/>
</dbReference>
<protein>
    <submittedName>
        <fullName evidence="1">YerC/YecD family TrpR-related protein</fullName>
    </submittedName>
</protein>
<evidence type="ECO:0000313" key="1">
    <source>
        <dbReference type="EMBL" id="UUR08637.1"/>
    </source>
</evidence>
<dbReference type="Gene3D" id="1.10.1270.10">
    <property type="entry name" value="TrpR-like"/>
    <property type="match status" value="1"/>
</dbReference>
<dbReference type="RefSeq" id="WP_257794163.1">
    <property type="nucleotide sequence ID" value="NZ_CP097253.1"/>
</dbReference>
<reference evidence="1 2" key="1">
    <citation type="submission" date="2022-05" db="EMBL/GenBank/DDBJ databases">
        <title>S8-45 Sphingomonas ultraviolaceadurans.</title>
        <authorList>
            <person name="Liu Y."/>
        </authorList>
    </citation>
    <scope>NUCLEOTIDE SEQUENCE [LARGE SCALE GENOMIC DNA]</scope>
    <source>
        <strain evidence="1 2">S8-45</strain>
    </source>
</reference>
<dbReference type="PANTHER" id="PTHR40080:SF1">
    <property type="entry name" value="TRPR-LIKE PROTEIN YERC_YECD"/>
    <property type="match status" value="1"/>
</dbReference>
<accession>A0ABY5MW11</accession>
<gene>
    <name evidence="1" type="ORF">M1K48_03075</name>
</gene>
<dbReference type="Proteomes" id="UP000831921">
    <property type="component" value="Chromosome"/>
</dbReference>